<dbReference type="EMBL" id="VLLC01000005">
    <property type="protein sequence ID" value="TWI74414.1"/>
    <property type="molecule type" value="Genomic_DNA"/>
</dbReference>
<organism evidence="1 2">
    <name type="scientific">Desulfobotulus alkaliphilus</name>
    <dbReference type="NCBI Taxonomy" id="622671"/>
    <lineage>
        <taxon>Bacteria</taxon>
        <taxon>Pseudomonadati</taxon>
        <taxon>Thermodesulfobacteriota</taxon>
        <taxon>Desulfobacteria</taxon>
        <taxon>Desulfobacterales</taxon>
        <taxon>Desulfobacteraceae</taxon>
        <taxon>Desulfobotulus</taxon>
    </lineage>
</organism>
<dbReference type="InterPro" id="IPR003787">
    <property type="entry name" value="Sulphur_relay_DsrE/F-like"/>
</dbReference>
<dbReference type="SUPFAM" id="SSF75169">
    <property type="entry name" value="DsrEFH-like"/>
    <property type="match status" value="1"/>
</dbReference>
<keyword evidence="2" id="KW-1185">Reference proteome</keyword>
<sequence length="119" mass="12648">MSEKVLIVISCGLDNPNRATRGLHLATVAQKQGRDVAVFLLGDAVFIAKEGLADNLRAATGDIAQDLIAHLQAFEVPILACTPCAKARRIGEDELIEGARYATAMELIDLSCESAVISL</sequence>
<dbReference type="InterPro" id="IPR027396">
    <property type="entry name" value="DsrEFH-like"/>
</dbReference>
<dbReference type="Proteomes" id="UP000318307">
    <property type="component" value="Unassembled WGS sequence"/>
</dbReference>
<dbReference type="OrthoDB" id="9812053at2"/>
<name>A0A562S0G5_9BACT</name>
<dbReference type="AlphaFoldDB" id="A0A562S0G5"/>
<dbReference type="Pfam" id="PF02635">
    <property type="entry name" value="DsrE"/>
    <property type="match status" value="1"/>
</dbReference>
<reference evidence="1 2" key="1">
    <citation type="submission" date="2019-07" db="EMBL/GenBank/DDBJ databases">
        <title>Genome sequencing of 100 strains of the haloalkaliphilic chemolithoautotrophic sulfur-oxidizing bacterium Thioalkalivibrio.</title>
        <authorList>
            <person name="Muyzer G."/>
        </authorList>
    </citation>
    <scope>NUCLEOTIDE SEQUENCE [LARGE SCALE GENOMIC DNA]</scope>
    <source>
        <strain evidence="1 2">ASO4-4</strain>
    </source>
</reference>
<dbReference type="RefSeq" id="WP_144682981.1">
    <property type="nucleotide sequence ID" value="NZ_VLLC01000005.1"/>
</dbReference>
<accession>A0A562S0G5</accession>
<protein>
    <submittedName>
        <fullName evidence="1">Uncharacterized protein involved in oxidation of intracellular sulfur</fullName>
    </submittedName>
</protein>
<proteinExistence type="predicted"/>
<comment type="caution">
    <text evidence="1">The sequence shown here is derived from an EMBL/GenBank/DDBJ whole genome shotgun (WGS) entry which is preliminary data.</text>
</comment>
<dbReference type="Gene3D" id="3.40.1260.10">
    <property type="entry name" value="DsrEFH-like"/>
    <property type="match status" value="1"/>
</dbReference>
<evidence type="ECO:0000313" key="2">
    <source>
        <dbReference type="Proteomes" id="UP000318307"/>
    </source>
</evidence>
<evidence type="ECO:0000313" key="1">
    <source>
        <dbReference type="EMBL" id="TWI74414.1"/>
    </source>
</evidence>
<gene>
    <name evidence="1" type="ORF">LZ24_01020</name>
</gene>